<sequence length="188" mass="20166">MVKTWIAIALLAASPASPAQTAPATELAAPRIDILAWPRMASTDFGCRMEKTLGHRDTRFNCALNGYRNRGDICRTPDAYYEGPAFPDRLASAVHPLATHVELSWEHGNLQAVSITLKGTWSEASVRRAFGLPRASAGALTLTERKAHAWPANLMDSDVQFPSQGETAVTLTGFDHMGGADVGCGESS</sequence>
<proteinExistence type="predicted"/>
<keyword evidence="3" id="KW-1185">Reference proteome</keyword>
<reference evidence="2 3" key="1">
    <citation type="submission" date="2020-08" db="EMBL/GenBank/DDBJ databases">
        <title>Dyella sp. G9 isolated from forest soil.</title>
        <authorList>
            <person name="Fu J."/>
            <person name="Qiu L."/>
        </authorList>
    </citation>
    <scope>NUCLEOTIDE SEQUENCE [LARGE SCALE GENOMIC DNA]</scope>
    <source>
        <strain evidence="2 3">G9</strain>
    </source>
</reference>
<gene>
    <name evidence="2" type="ORF">H8F01_12080</name>
</gene>
<organism evidence="2 3">
    <name type="scientific">Dyella telluris</name>
    <dbReference type="NCBI Taxonomy" id="2763498"/>
    <lineage>
        <taxon>Bacteria</taxon>
        <taxon>Pseudomonadati</taxon>
        <taxon>Pseudomonadota</taxon>
        <taxon>Gammaproteobacteria</taxon>
        <taxon>Lysobacterales</taxon>
        <taxon>Rhodanobacteraceae</taxon>
        <taxon>Dyella</taxon>
    </lineage>
</organism>
<dbReference type="AlphaFoldDB" id="A0A7G8QAJ5"/>
<evidence type="ECO:0000313" key="3">
    <source>
        <dbReference type="Proteomes" id="UP000515873"/>
    </source>
</evidence>
<keyword evidence="1" id="KW-0732">Signal</keyword>
<dbReference type="Proteomes" id="UP000515873">
    <property type="component" value="Chromosome"/>
</dbReference>
<accession>A0A7G8QAJ5</accession>
<feature type="chain" id="PRO_5028955242" evidence="1">
    <location>
        <begin position="22"/>
        <end position="188"/>
    </location>
</feature>
<evidence type="ECO:0000256" key="1">
    <source>
        <dbReference type="SAM" id="SignalP"/>
    </source>
</evidence>
<evidence type="ECO:0000313" key="2">
    <source>
        <dbReference type="EMBL" id="QNK03803.1"/>
    </source>
</evidence>
<feature type="signal peptide" evidence="1">
    <location>
        <begin position="1"/>
        <end position="21"/>
    </location>
</feature>
<dbReference type="KEGG" id="dtl:H8F01_12080"/>
<protein>
    <submittedName>
        <fullName evidence="2">Uncharacterized protein</fullName>
    </submittedName>
</protein>
<dbReference type="EMBL" id="CP060412">
    <property type="protein sequence ID" value="QNK03803.1"/>
    <property type="molecule type" value="Genomic_DNA"/>
</dbReference>
<name>A0A7G8QAJ5_9GAMM</name>